<sequence>MLKIWLTWLQPSVGVLGTALVLSSPLCSYAATKPATVRNITKASTQVSPWSNLKANGTRIDRELLSGVAPTPDLAVRQLAVNSMGSKGLPSFANTSTTADISGVANFVAPSVNWQKRSAKAIKPVKSKQVKNSISTALERAINPQAANIPVPGLYIPKSPVQTPKQIVVAAKPQSIGRPIAAVPVEIGAPTPLSAMMAAKTSVDPFPVVRPELMEKLQPTQTSASVRTTKTVAATKTAPAPKIAPAVSPYG</sequence>
<reference evidence="1 2" key="1">
    <citation type="submission" date="2018-03" db="EMBL/GenBank/DDBJ databases">
        <title>The ancient ancestry and fast evolution of plastids.</title>
        <authorList>
            <person name="Moore K.R."/>
            <person name="Magnabosco C."/>
            <person name="Momper L."/>
            <person name="Gold D.A."/>
            <person name="Bosak T."/>
            <person name="Fournier G.P."/>
        </authorList>
    </citation>
    <scope>NUCLEOTIDE SEQUENCE [LARGE SCALE GENOMIC DNA]</scope>
    <source>
        <strain evidence="1 2">CCALA 037</strain>
    </source>
</reference>
<evidence type="ECO:0000313" key="2">
    <source>
        <dbReference type="Proteomes" id="UP000238937"/>
    </source>
</evidence>
<protein>
    <submittedName>
        <fullName evidence="1">Uncharacterized protein</fullName>
    </submittedName>
</protein>
<feature type="non-terminal residue" evidence="1">
    <location>
        <position position="251"/>
    </location>
</feature>
<name>A0A2T1GAZ0_9CYAN</name>
<organism evidence="1 2">
    <name type="scientific">Chamaesiphon polymorphus CCALA 037</name>
    <dbReference type="NCBI Taxonomy" id="2107692"/>
    <lineage>
        <taxon>Bacteria</taxon>
        <taxon>Bacillati</taxon>
        <taxon>Cyanobacteriota</taxon>
        <taxon>Cyanophyceae</taxon>
        <taxon>Gomontiellales</taxon>
        <taxon>Chamaesiphonaceae</taxon>
        <taxon>Chamaesiphon</taxon>
    </lineage>
</organism>
<dbReference type="EMBL" id="PVWO01000268">
    <property type="protein sequence ID" value="PSB54324.1"/>
    <property type="molecule type" value="Genomic_DNA"/>
</dbReference>
<dbReference type="AlphaFoldDB" id="A0A2T1GAZ0"/>
<accession>A0A2T1GAZ0</accession>
<dbReference type="Proteomes" id="UP000238937">
    <property type="component" value="Unassembled WGS sequence"/>
</dbReference>
<evidence type="ECO:0000313" key="1">
    <source>
        <dbReference type="EMBL" id="PSB54324.1"/>
    </source>
</evidence>
<keyword evidence="2" id="KW-1185">Reference proteome</keyword>
<gene>
    <name evidence="1" type="ORF">C7B77_18515</name>
</gene>
<comment type="caution">
    <text evidence="1">The sequence shown here is derived from an EMBL/GenBank/DDBJ whole genome shotgun (WGS) entry which is preliminary data.</text>
</comment>
<proteinExistence type="predicted"/>